<protein>
    <submittedName>
        <fullName evidence="1">YacP-like NYN domain protein</fullName>
    </submittedName>
</protein>
<gene>
    <name evidence="1" type="ORF">HMPREF1250_1655</name>
</gene>
<evidence type="ECO:0000313" key="2">
    <source>
        <dbReference type="Proteomes" id="UP000017090"/>
    </source>
</evidence>
<proteinExistence type="predicted"/>
<name>U7UCS7_9FIRM</name>
<dbReference type="EMBL" id="AWXA01000053">
    <property type="protein sequence ID" value="ERT57145.1"/>
    <property type="molecule type" value="Genomic_DNA"/>
</dbReference>
<dbReference type="InterPro" id="IPR010298">
    <property type="entry name" value="YacP-like"/>
</dbReference>
<dbReference type="CDD" id="cd10912">
    <property type="entry name" value="PIN_YacP-like"/>
    <property type="match status" value="1"/>
</dbReference>
<evidence type="ECO:0000313" key="1">
    <source>
        <dbReference type="EMBL" id="ERT57145.1"/>
    </source>
</evidence>
<keyword evidence="2" id="KW-1185">Reference proteome</keyword>
<dbReference type="PANTHER" id="PTHR34547:SF1">
    <property type="entry name" value="YACP-LIKE NYN DOMAIN PROTEIN"/>
    <property type="match status" value="1"/>
</dbReference>
<dbReference type="PANTHER" id="PTHR34547">
    <property type="entry name" value="YACP-LIKE NYN DOMAIN PROTEIN"/>
    <property type="match status" value="1"/>
</dbReference>
<dbReference type="STRING" id="1111454.HMPREF1250_1655"/>
<accession>U7UCS7</accession>
<reference evidence="1 2" key="1">
    <citation type="submission" date="2013-09" db="EMBL/GenBank/DDBJ databases">
        <authorList>
            <person name="Durkin A.S."/>
            <person name="Haft D.R."/>
            <person name="McCorrison J."/>
            <person name="Torralba M."/>
            <person name="Gillis M."/>
            <person name="Haft D.H."/>
            <person name="Methe B."/>
            <person name="Sutton G."/>
            <person name="Nelson K.E."/>
        </authorList>
    </citation>
    <scope>NUCLEOTIDE SEQUENCE [LARGE SCALE GENOMIC DNA]</scope>
    <source>
        <strain evidence="1 2">BV3C16-1</strain>
    </source>
</reference>
<dbReference type="eggNOG" id="COG3688">
    <property type="taxonomic scope" value="Bacteria"/>
</dbReference>
<comment type="caution">
    <text evidence="1">The sequence shown here is derived from an EMBL/GenBank/DDBJ whole genome shotgun (WGS) entry which is preliminary data.</text>
</comment>
<dbReference type="AlphaFoldDB" id="U7UCS7"/>
<dbReference type="OrthoDB" id="9792160at2"/>
<organism evidence="1 2">
    <name type="scientific">Megasphaera vaginalis</name>
    <name type="common">ex Srinivasan et al. 2021</name>
    <dbReference type="NCBI Taxonomy" id="1111454"/>
    <lineage>
        <taxon>Bacteria</taxon>
        <taxon>Bacillati</taxon>
        <taxon>Bacillota</taxon>
        <taxon>Negativicutes</taxon>
        <taxon>Veillonellales</taxon>
        <taxon>Veillonellaceae</taxon>
        <taxon>Megasphaera</taxon>
    </lineage>
</organism>
<dbReference type="Pfam" id="PF05991">
    <property type="entry name" value="NYN_YacP"/>
    <property type="match status" value="1"/>
</dbReference>
<dbReference type="PATRIC" id="fig|1111454.3.peg.1946"/>
<sequence length="176" mass="20171">MKDLYFIDGYNIIFAWDELKQLARESLEHSRERLQSLLASYGKAKGIEIVVVFDAMHTDDDGKIQHIGADCTVLFTDKDETADSRIEKLVYTCRNRQRTIYVATSDGPEQFQVLGSGACRLSARELADDVRRVREEAKRYHVGNGGVADGSNRNEVVYRVRDRDVLKKLEELRRSK</sequence>
<dbReference type="Proteomes" id="UP000017090">
    <property type="component" value="Unassembled WGS sequence"/>
</dbReference>